<accession>A0A5C6D146</accession>
<organism evidence="1 2">
    <name type="scientific">Bythopirellula polymerisocia</name>
    <dbReference type="NCBI Taxonomy" id="2528003"/>
    <lineage>
        <taxon>Bacteria</taxon>
        <taxon>Pseudomonadati</taxon>
        <taxon>Planctomycetota</taxon>
        <taxon>Planctomycetia</taxon>
        <taxon>Pirellulales</taxon>
        <taxon>Lacipirellulaceae</taxon>
        <taxon>Bythopirellula</taxon>
    </lineage>
</organism>
<reference evidence="1 2" key="1">
    <citation type="submission" date="2019-02" db="EMBL/GenBank/DDBJ databases">
        <title>Deep-cultivation of Planctomycetes and their phenomic and genomic characterization uncovers novel biology.</title>
        <authorList>
            <person name="Wiegand S."/>
            <person name="Jogler M."/>
            <person name="Boedeker C."/>
            <person name="Pinto D."/>
            <person name="Vollmers J."/>
            <person name="Rivas-Marin E."/>
            <person name="Kohn T."/>
            <person name="Peeters S.H."/>
            <person name="Heuer A."/>
            <person name="Rast P."/>
            <person name="Oberbeckmann S."/>
            <person name="Bunk B."/>
            <person name="Jeske O."/>
            <person name="Meyerdierks A."/>
            <person name="Storesund J.E."/>
            <person name="Kallscheuer N."/>
            <person name="Luecker S."/>
            <person name="Lage O.M."/>
            <person name="Pohl T."/>
            <person name="Merkel B.J."/>
            <person name="Hornburger P."/>
            <person name="Mueller R.-W."/>
            <person name="Bruemmer F."/>
            <person name="Labrenz M."/>
            <person name="Spormann A.M."/>
            <person name="Op Den Camp H."/>
            <person name="Overmann J."/>
            <person name="Amann R."/>
            <person name="Jetten M.S.M."/>
            <person name="Mascher T."/>
            <person name="Medema M.H."/>
            <person name="Devos D.P."/>
            <person name="Kaster A.-K."/>
            <person name="Ovreas L."/>
            <person name="Rohde M."/>
            <person name="Galperin M.Y."/>
            <person name="Jogler C."/>
        </authorList>
    </citation>
    <scope>NUCLEOTIDE SEQUENCE [LARGE SCALE GENOMIC DNA]</scope>
    <source>
        <strain evidence="1 2">Pla144</strain>
    </source>
</reference>
<sequence length="87" mass="9793">MLKGVVPLDEVKDIASKAAPRAGKLLFDRVNAEGRFIIPCLAATPPQEKGAHFSIWCVFADSPQEAHRGSDCFFVKQFMRRCRTEVW</sequence>
<evidence type="ECO:0000313" key="1">
    <source>
        <dbReference type="EMBL" id="TWU29377.1"/>
    </source>
</evidence>
<dbReference type="Proteomes" id="UP000318437">
    <property type="component" value="Unassembled WGS sequence"/>
</dbReference>
<name>A0A5C6D146_9BACT</name>
<keyword evidence="2" id="KW-1185">Reference proteome</keyword>
<protein>
    <submittedName>
        <fullName evidence="1">Uncharacterized protein</fullName>
    </submittedName>
</protein>
<dbReference type="EMBL" id="SJPS01000001">
    <property type="protein sequence ID" value="TWU29377.1"/>
    <property type="molecule type" value="Genomic_DNA"/>
</dbReference>
<proteinExistence type="predicted"/>
<evidence type="ECO:0000313" key="2">
    <source>
        <dbReference type="Proteomes" id="UP000318437"/>
    </source>
</evidence>
<gene>
    <name evidence="1" type="ORF">Pla144_01540</name>
</gene>
<comment type="caution">
    <text evidence="1">The sequence shown here is derived from an EMBL/GenBank/DDBJ whole genome shotgun (WGS) entry which is preliminary data.</text>
</comment>
<dbReference type="AlphaFoldDB" id="A0A5C6D146"/>